<evidence type="ECO:0000256" key="1">
    <source>
        <dbReference type="SAM" id="Phobius"/>
    </source>
</evidence>
<comment type="caution">
    <text evidence="2">The sequence shown here is derived from an EMBL/GenBank/DDBJ whole genome shotgun (WGS) entry which is preliminary data.</text>
</comment>
<dbReference type="Pfam" id="PF05437">
    <property type="entry name" value="AzlD"/>
    <property type="match status" value="1"/>
</dbReference>
<keyword evidence="1" id="KW-0472">Membrane</keyword>
<reference evidence="2" key="2">
    <citation type="submission" date="2020-09" db="EMBL/GenBank/DDBJ databases">
        <authorList>
            <person name="Sun Q."/>
            <person name="Zhou Y."/>
        </authorList>
    </citation>
    <scope>NUCLEOTIDE SEQUENCE</scope>
    <source>
        <strain evidence="2">CGMCC 1.15085</strain>
    </source>
</reference>
<dbReference type="RefSeq" id="WP_188835246.1">
    <property type="nucleotide sequence ID" value="NZ_BMHI01000001.1"/>
</dbReference>
<evidence type="ECO:0000313" key="2">
    <source>
        <dbReference type="EMBL" id="GGB17079.1"/>
    </source>
</evidence>
<accession>A0A916SWD3</accession>
<name>A0A916SWD3_9MICO</name>
<keyword evidence="1" id="KW-1133">Transmembrane helix</keyword>
<evidence type="ECO:0000313" key="3">
    <source>
        <dbReference type="Proteomes" id="UP000636793"/>
    </source>
</evidence>
<dbReference type="Proteomes" id="UP000636793">
    <property type="component" value="Unassembled WGS sequence"/>
</dbReference>
<keyword evidence="3" id="KW-1185">Reference proteome</keyword>
<dbReference type="EMBL" id="BMHI01000001">
    <property type="protein sequence ID" value="GGB17079.1"/>
    <property type="molecule type" value="Genomic_DNA"/>
</dbReference>
<proteinExistence type="predicted"/>
<keyword evidence="1" id="KW-0812">Transmembrane</keyword>
<feature type="transmembrane region" description="Helical" evidence="1">
    <location>
        <begin position="37"/>
        <end position="57"/>
    </location>
</feature>
<protein>
    <recommendedName>
        <fullName evidence="4">AzlD domain-containing protein</fullName>
    </recommendedName>
</protein>
<organism evidence="2 3">
    <name type="scientific">Flexivirga endophytica</name>
    <dbReference type="NCBI Taxonomy" id="1849103"/>
    <lineage>
        <taxon>Bacteria</taxon>
        <taxon>Bacillati</taxon>
        <taxon>Actinomycetota</taxon>
        <taxon>Actinomycetes</taxon>
        <taxon>Micrococcales</taxon>
        <taxon>Dermacoccaceae</taxon>
        <taxon>Flexivirga</taxon>
    </lineage>
</organism>
<dbReference type="AlphaFoldDB" id="A0A916SWD3"/>
<reference evidence="2" key="1">
    <citation type="journal article" date="2014" name="Int. J. Syst. Evol. Microbiol.">
        <title>Complete genome sequence of Corynebacterium casei LMG S-19264T (=DSM 44701T), isolated from a smear-ripened cheese.</title>
        <authorList>
            <consortium name="US DOE Joint Genome Institute (JGI-PGF)"/>
            <person name="Walter F."/>
            <person name="Albersmeier A."/>
            <person name="Kalinowski J."/>
            <person name="Ruckert C."/>
        </authorList>
    </citation>
    <scope>NUCLEOTIDE SEQUENCE</scope>
    <source>
        <strain evidence="2">CGMCC 1.15085</strain>
    </source>
</reference>
<evidence type="ECO:0008006" key="4">
    <source>
        <dbReference type="Google" id="ProtNLM"/>
    </source>
</evidence>
<sequence>MSLWTTVLLASALSFATKFAGYVVPQSVLDHPLTDRVMHYLPVALLAALIAVQTFTADHGSLILDARAAGLAVAIGCLLLRAPFLVVVVAAAATAALLRAAGIG</sequence>
<gene>
    <name evidence="2" type="ORF">GCM10011492_03580</name>
</gene>
<feature type="transmembrane region" description="Helical" evidence="1">
    <location>
        <begin position="69"/>
        <end position="98"/>
    </location>
</feature>
<dbReference type="InterPro" id="IPR008407">
    <property type="entry name" value="Brnchd-chn_aa_trnsp_AzlD"/>
</dbReference>